<evidence type="ECO:0008006" key="4">
    <source>
        <dbReference type="Google" id="ProtNLM"/>
    </source>
</evidence>
<reference evidence="3" key="1">
    <citation type="submission" date="2017-08" db="EMBL/GenBank/DDBJ databases">
        <authorList>
            <person name="Varghese N."/>
            <person name="Submissions S."/>
        </authorList>
    </citation>
    <scope>NUCLEOTIDE SEQUENCE [LARGE SCALE GENOMIC DNA]</scope>
    <source>
        <strain evidence="3">JC22</strain>
    </source>
</reference>
<dbReference type="OrthoDB" id="1803673at2"/>
<keyword evidence="3" id="KW-1185">Reference proteome</keyword>
<feature type="signal peptide" evidence="1">
    <location>
        <begin position="1"/>
        <end position="23"/>
    </location>
</feature>
<organism evidence="2 3">
    <name type="scientific">Ureibacillus xyleni</name>
    <dbReference type="NCBI Taxonomy" id="614648"/>
    <lineage>
        <taxon>Bacteria</taxon>
        <taxon>Bacillati</taxon>
        <taxon>Bacillota</taxon>
        <taxon>Bacilli</taxon>
        <taxon>Bacillales</taxon>
        <taxon>Caryophanaceae</taxon>
        <taxon>Ureibacillus</taxon>
    </lineage>
</organism>
<feature type="chain" id="PRO_5039538007" description="DUF4878 domain-containing protein" evidence="1">
    <location>
        <begin position="24"/>
        <end position="320"/>
    </location>
</feature>
<gene>
    <name evidence="2" type="ORF">SAMN05880501_11446</name>
</gene>
<dbReference type="RefSeq" id="WP_097074782.1">
    <property type="nucleotide sequence ID" value="NZ_OBMQ01000014.1"/>
</dbReference>
<dbReference type="Proteomes" id="UP000219636">
    <property type="component" value="Unassembled WGS sequence"/>
</dbReference>
<evidence type="ECO:0000313" key="3">
    <source>
        <dbReference type="Proteomes" id="UP000219636"/>
    </source>
</evidence>
<name>A0A285TNX1_9BACL</name>
<proteinExistence type="predicted"/>
<protein>
    <recommendedName>
        <fullName evidence="4">DUF4878 domain-containing protein</fullName>
    </recommendedName>
</protein>
<dbReference type="AlphaFoldDB" id="A0A285TNX1"/>
<sequence>MIKRTILGTALALGISTVGFVQLADQPFKTVEASEIEQQIQKSSLQERLDMLELSVLPTSSEEAIANFAKAVKLRNGALQYALLSENEKAKVTKKFEENHWVTGGSSPWVETYQVVSEKELKAGTKMEYVVEFHLFTSTGKAGTDQARLTVEKNGNNWFITNIEPTSKKSVGIWKTYDEMNVMDLEEQLKSMETYNSSNGYSFLLPSEMMKKLTIKEGTCENEEGKPACTSFYYKDEKQKQDIFLFSLMYLTKQQAKSAYYQDHPFLKFAMNNDKKGTFYIVETSEHPYGDAENTAEGKEWSYLYHSLGERLKTLVPTSN</sequence>
<evidence type="ECO:0000256" key="1">
    <source>
        <dbReference type="SAM" id="SignalP"/>
    </source>
</evidence>
<accession>A0A285TNX1</accession>
<dbReference type="EMBL" id="OBMQ01000014">
    <property type="protein sequence ID" value="SOC22547.1"/>
    <property type="molecule type" value="Genomic_DNA"/>
</dbReference>
<evidence type="ECO:0000313" key="2">
    <source>
        <dbReference type="EMBL" id="SOC22547.1"/>
    </source>
</evidence>
<keyword evidence="1" id="KW-0732">Signal</keyword>